<gene>
    <name evidence="2" type="ORF">SAMN04488511_101163</name>
</gene>
<accession>A0A1I0SFK6</accession>
<protein>
    <submittedName>
        <fullName evidence="2">Uncharacterized protein</fullName>
    </submittedName>
</protein>
<dbReference type="STRING" id="332999.SAMN04488511_101163"/>
<dbReference type="EMBL" id="FOJM01000001">
    <property type="protein sequence ID" value="SFA38278.1"/>
    <property type="molecule type" value="Genomic_DNA"/>
</dbReference>
<evidence type="ECO:0000313" key="3">
    <source>
        <dbReference type="Proteomes" id="UP000198836"/>
    </source>
</evidence>
<keyword evidence="1" id="KW-0812">Transmembrane</keyword>
<organism evidence="2 3">
    <name type="scientific">Pedobacter suwonensis</name>
    <dbReference type="NCBI Taxonomy" id="332999"/>
    <lineage>
        <taxon>Bacteria</taxon>
        <taxon>Pseudomonadati</taxon>
        <taxon>Bacteroidota</taxon>
        <taxon>Sphingobacteriia</taxon>
        <taxon>Sphingobacteriales</taxon>
        <taxon>Sphingobacteriaceae</taxon>
        <taxon>Pedobacter</taxon>
    </lineage>
</organism>
<dbReference type="Proteomes" id="UP000198836">
    <property type="component" value="Unassembled WGS sequence"/>
</dbReference>
<dbReference type="OrthoDB" id="9978212at2"/>
<name>A0A1I0SFK6_9SPHI</name>
<sequence length="177" mass="20329">MIELLEKGIALANHYGISVLLILSTIFLVRIILAAQGKWSEREKYYFEILKNLGNWRDSLSDRKDYFQQPGSVYDETYPQSTYYKKKGEKAAEALGAIREQMSVARVFLSKKSVTTLEELINEHWYIDEHGAINTADYLDSTHDIVDKAYRAILADASGDLKRSRYLNIVKQVLSKD</sequence>
<keyword evidence="1" id="KW-0472">Membrane</keyword>
<reference evidence="3" key="1">
    <citation type="submission" date="2016-10" db="EMBL/GenBank/DDBJ databases">
        <authorList>
            <person name="Varghese N."/>
            <person name="Submissions S."/>
        </authorList>
    </citation>
    <scope>NUCLEOTIDE SEQUENCE [LARGE SCALE GENOMIC DNA]</scope>
    <source>
        <strain evidence="3">DSM 18130</strain>
    </source>
</reference>
<proteinExistence type="predicted"/>
<dbReference type="RefSeq" id="WP_090979258.1">
    <property type="nucleotide sequence ID" value="NZ_FOJM01000001.1"/>
</dbReference>
<dbReference type="AlphaFoldDB" id="A0A1I0SFK6"/>
<keyword evidence="1" id="KW-1133">Transmembrane helix</keyword>
<evidence type="ECO:0000256" key="1">
    <source>
        <dbReference type="SAM" id="Phobius"/>
    </source>
</evidence>
<evidence type="ECO:0000313" key="2">
    <source>
        <dbReference type="EMBL" id="SFA38278.1"/>
    </source>
</evidence>
<feature type="transmembrane region" description="Helical" evidence="1">
    <location>
        <begin position="12"/>
        <end position="33"/>
    </location>
</feature>
<keyword evidence="3" id="KW-1185">Reference proteome</keyword>